<evidence type="ECO:0000313" key="2">
    <source>
        <dbReference type="Proteomes" id="UP000053989"/>
    </source>
</evidence>
<organism evidence="1 2">
    <name type="scientific">Scleroderma citrinum Foug A</name>
    <dbReference type="NCBI Taxonomy" id="1036808"/>
    <lineage>
        <taxon>Eukaryota</taxon>
        <taxon>Fungi</taxon>
        <taxon>Dikarya</taxon>
        <taxon>Basidiomycota</taxon>
        <taxon>Agaricomycotina</taxon>
        <taxon>Agaricomycetes</taxon>
        <taxon>Agaricomycetidae</taxon>
        <taxon>Boletales</taxon>
        <taxon>Sclerodermatineae</taxon>
        <taxon>Sclerodermataceae</taxon>
        <taxon>Scleroderma</taxon>
    </lineage>
</organism>
<sequence>MGRLATLSLPPPFELDSDSPTIYTKGKTCTSGGITYPNPTRKSQCRTDRCGYLAPK</sequence>
<reference evidence="2" key="2">
    <citation type="submission" date="2015-01" db="EMBL/GenBank/DDBJ databases">
        <title>Evolutionary Origins and Diversification of the Mycorrhizal Mutualists.</title>
        <authorList>
            <consortium name="DOE Joint Genome Institute"/>
            <consortium name="Mycorrhizal Genomics Consortium"/>
            <person name="Kohler A."/>
            <person name="Kuo A."/>
            <person name="Nagy L.G."/>
            <person name="Floudas D."/>
            <person name="Copeland A."/>
            <person name="Barry K.W."/>
            <person name="Cichocki N."/>
            <person name="Veneault-Fourrey C."/>
            <person name="LaButti K."/>
            <person name="Lindquist E.A."/>
            <person name="Lipzen A."/>
            <person name="Lundell T."/>
            <person name="Morin E."/>
            <person name="Murat C."/>
            <person name="Riley R."/>
            <person name="Ohm R."/>
            <person name="Sun H."/>
            <person name="Tunlid A."/>
            <person name="Henrissat B."/>
            <person name="Grigoriev I.V."/>
            <person name="Hibbett D.S."/>
            <person name="Martin F."/>
        </authorList>
    </citation>
    <scope>NUCLEOTIDE SEQUENCE [LARGE SCALE GENOMIC DNA]</scope>
    <source>
        <strain evidence="2">Foug A</strain>
    </source>
</reference>
<dbReference type="Proteomes" id="UP000053989">
    <property type="component" value="Unassembled WGS sequence"/>
</dbReference>
<proteinExistence type="predicted"/>
<reference evidence="1 2" key="1">
    <citation type="submission" date="2014-04" db="EMBL/GenBank/DDBJ databases">
        <authorList>
            <consortium name="DOE Joint Genome Institute"/>
            <person name="Kuo A."/>
            <person name="Kohler A."/>
            <person name="Nagy L.G."/>
            <person name="Floudas D."/>
            <person name="Copeland A."/>
            <person name="Barry K.W."/>
            <person name="Cichocki N."/>
            <person name="Veneault-Fourrey C."/>
            <person name="LaButti K."/>
            <person name="Lindquist E.A."/>
            <person name="Lipzen A."/>
            <person name="Lundell T."/>
            <person name="Morin E."/>
            <person name="Murat C."/>
            <person name="Sun H."/>
            <person name="Tunlid A."/>
            <person name="Henrissat B."/>
            <person name="Grigoriev I.V."/>
            <person name="Hibbett D.S."/>
            <person name="Martin F."/>
            <person name="Nordberg H.P."/>
            <person name="Cantor M.N."/>
            <person name="Hua S.X."/>
        </authorList>
    </citation>
    <scope>NUCLEOTIDE SEQUENCE [LARGE SCALE GENOMIC DNA]</scope>
    <source>
        <strain evidence="1 2">Foug A</strain>
    </source>
</reference>
<dbReference type="AlphaFoldDB" id="A0A0C2Z5J1"/>
<accession>A0A0C2Z5J1</accession>
<protein>
    <submittedName>
        <fullName evidence="1">Uncharacterized protein</fullName>
    </submittedName>
</protein>
<evidence type="ECO:0000313" key="1">
    <source>
        <dbReference type="EMBL" id="KIM57218.1"/>
    </source>
</evidence>
<gene>
    <name evidence="1" type="ORF">SCLCIDRAFT_1219678</name>
</gene>
<name>A0A0C2Z5J1_9AGAM</name>
<dbReference type="HOGENOM" id="CLU_3015494_0_0_1"/>
<keyword evidence="2" id="KW-1185">Reference proteome</keyword>
<dbReference type="EMBL" id="KN822104">
    <property type="protein sequence ID" value="KIM57218.1"/>
    <property type="molecule type" value="Genomic_DNA"/>
</dbReference>
<dbReference type="InParanoid" id="A0A0C2Z5J1"/>